<dbReference type="InterPro" id="IPR029149">
    <property type="entry name" value="Creatin/AminoP/Spt16_N"/>
</dbReference>
<feature type="domain" description="Creatinase N-terminal" evidence="5">
    <location>
        <begin position="4"/>
        <end position="129"/>
    </location>
</feature>
<dbReference type="FunFam" id="3.90.230.10:FF:000014">
    <property type="entry name" value="Aminopeptidase P family protein"/>
    <property type="match status" value="1"/>
</dbReference>
<dbReference type="PANTHER" id="PTHR46112">
    <property type="entry name" value="AMINOPEPTIDASE"/>
    <property type="match status" value="1"/>
</dbReference>
<dbReference type="Gene3D" id="3.90.230.10">
    <property type="entry name" value="Creatinase/methionine aminopeptidase superfamily"/>
    <property type="match status" value="1"/>
</dbReference>
<dbReference type="RefSeq" id="WP_013656754.1">
    <property type="nucleotide sequence ID" value="NC_015275.1"/>
</dbReference>
<dbReference type="Pfam" id="PF01321">
    <property type="entry name" value="Creatinase_N"/>
    <property type="match status" value="1"/>
</dbReference>
<evidence type="ECO:0000256" key="3">
    <source>
        <dbReference type="ARBA" id="ARBA00022801"/>
    </source>
</evidence>
<accession>F2JMD9</accession>
<dbReference type="PRINTS" id="PR00599">
    <property type="entry name" value="MAPEPTIDASE"/>
</dbReference>
<dbReference type="EMBL" id="CP002582">
    <property type="protein sequence ID" value="ADZ83457.1"/>
    <property type="molecule type" value="Genomic_DNA"/>
</dbReference>
<dbReference type="AlphaFoldDB" id="F2JMD9"/>
<dbReference type="GO" id="GO:0004177">
    <property type="term" value="F:aminopeptidase activity"/>
    <property type="evidence" value="ECO:0007669"/>
    <property type="project" value="UniProtKB-ARBA"/>
</dbReference>
<dbReference type="Pfam" id="PF00557">
    <property type="entry name" value="Peptidase_M24"/>
    <property type="match status" value="1"/>
</dbReference>
<organism evidence="6 7">
    <name type="scientific">Cellulosilyticum lentocellum (strain ATCC 49066 / DSM 5427 / NCIMB 11756 / RHM5)</name>
    <name type="common">Clostridium lentocellum</name>
    <dbReference type="NCBI Taxonomy" id="642492"/>
    <lineage>
        <taxon>Bacteria</taxon>
        <taxon>Bacillati</taxon>
        <taxon>Bacillota</taxon>
        <taxon>Clostridia</taxon>
        <taxon>Lachnospirales</taxon>
        <taxon>Cellulosilyticaceae</taxon>
        <taxon>Cellulosilyticum</taxon>
    </lineage>
</organism>
<dbReference type="eggNOG" id="COG0006">
    <property type="taxonomic scope" value="Bacteria"/>
</dbReference>
<dbReference type="SUPFAM" id="SSF55920">
    <property type="entry name" value="Creatinase/aminopeptidase"/>
    <property type="match status" value="1"/>
</dbReference>
<evidence type="ECO:0000259" key="4">
    <source>
        <dbReference type="Pfam" id="PF00557"/>
    </source>
</evidence>
<dbReference type="InterPro" id="IPR050659">
    <property type="entry name" value="Peptidase_M24B"/>
</dbReference>
<comment type="similarity">
    <text evidence="1">Belongs to the peptidase M24B family.</text>
</comment>
<sequence length="360" mass="40146">MNKRIEQLREYMKKEKLDAVLIGSEANRKYLSGFTGSNAMLYISFNKMVLVTDFRYLEQVAKEAPDFTCIDQGQKGLLATTVAIAKEEGVKRIGFEAQHVTYSSYLELSQHSAFEWIPTTKSVENLRQIKDEEELEKLRKAEAIGDMAFKEVIPFIEARWKEGLTENEVTLQLEQSMRRHGASGLSFASIVAAGAKSSLPHAHPGEEKLQAGDFVVMDFGCIYEGYCSDMTRTIVIGEASEKHLKIYKTVLRAQKAALEGIRVGMKGCEVDAIARNIIKEAGYGDYFGHGLGHSVGIEIHENPRFSVLDQTEIKPGMVMTVEPGIYLPGFGGVRIEDMIVVTESGIENFTYSPKDLIIIK</sequence>
<dbReference type="HOGENOM" id="CLU_017266_4_0_9"/>
<name>F2JMD9_CELLD</name>
<evidence type="ECO:0000259" key="5">
    <source>
        <dbReference type="Pfam" id="PF01321"/>
    </source>
</evidence>
<dbReference type="PROSITE" id="PS00491">
    <property type="entry name" value="PROLINE_PEPTIDASE"/>
    <property type="match status" value="1"/>
</dbReference>
<dbReference type="InterPro" id="IPR001131">
    <property type="entry name" value="Peptidase_M24B_aminopep-P_CS"/>
</dbReference>
<evidence type="ECO:0000256" key="1">
    <source>
        <dbReference type="ARBA" id="ARBA00008766"/>
    </source>
</evidence>
<keyword evidence="2" id="KW-0479">Metal-binding</keyword>
<dbReference type="InterPro" id="IPR000587">
    <property type="entry name" value="Creatinase_N"/>
</dbReference>
<keyword evidence="7" id="KW-1185">Reference proteome</keyword>
<dbReference type="Proteomes" id="UP000008467">
    <property type="component" value="Chromosome"/>
</dbReference>
<dbReference type="SUPFAM" id="SSF53092">
    <property type="entry name" value="Creatinase/prolidase N-terminal domain"/>
    <property type="match status" value="1"/>
</dbReference>
<reference evidence="6 7" key="1">
    <citation type="journal article" date="2011" name="J. Bacteriol.">
        <title>Complete genome sequence of the cellulose-degrading bacterium Cellulosilyticum lentocellum.</title>
        <authorList>
            <consortium name="US DOE Joint Genome Institute"/>
            <person name="Miller D.A."/>
            <person name="Suen G."/>
            <person name="Bruce D."/>
            <person name="Copeland A."/>
            <person name="Cheng J.F."/>
            <person name="Detter C."/>
            <person name="Goodwin L.A."/>
            <person name="Han C.S."/>
            <person name="Hauser L.J."/>
            <person name="Land M.L."/>
            <person name="Lapidus A."/>
            <person name="Lucas S."/>
            <person name="Meincke L."/>
            <person name="Pitluck S."/>
            <person name="Tapia R."/>
            <person name="Teshima H."/>
            <person name="Woyke T."/>
            <person name="Fox B.G."/>
            <person name="Angert E.R."/>
            <person name="Currie C.R."/>
        </authorList>
    </citation>
    <scope>NUCLEOTIDE SEQUENCE [LARGE SCALE GENOMIC DNA]</scope>
    <source>
        <strain evidence="7">ATCC 49066 / DSM 5427 / NCIMB 11756 / RHM5</strain>
    </source>
</reference>
<dbReference type="CDD" id="cd01092">
    <property type="entry name" value="APP-like"/>
    <property type="match status" value="1"/>
</dbReference>
<dbReference type="InterPro" id="IPR000994">
    <property type="entry name" value="Pept_M24"/>
</dbReference>
<evidence type="ECO:0000256" key="2">
    <source>
        <dbReference type="ARBA" id="ARBA00022723"/>
    </source>
</evidence>
<dbReference type="MEROPS" id="M24.008"/>
<dbReference type="STRING" id="642492.Clole_1733"/>
<dbReference type="InterPro" id="IPR001714">
    <property type="entry name" value="Pept_M24_MAP"/>
</dbReference>
<proteinExistence type="inferred from homology"/>
<dbReference type="Gene3D" id="3.40.350.10">
    <property type="entry name" value="Creatinase/prolidase N-terminal domain"/>
    <property type="match status" value="1"/>
</dbReference>
<dbReference type="GO" id="GO:0008235">
    <property type="term" value="F:metalloexopeptidase activity"/>
    <property type="evidence" value="ECO:0007669"/>
    <property type="project" value="UniProtKB-ARBA"/>
</dbReference>
<evidence type="ECO:0000313" key="6">
    <source>
        <dbReference type="EMBL" id="ADZ83457.1"/>
    </source>
</evidence>
<protein>
    <submittedName>
        <fullName evidence="6">Peptidase M24</fullName>
    </submittedName>
</protein>
<gene>
    <name evidence="6" type="ordered locus">Clole_1733</name>
</gene>
<dbReference type="PANTHER" id="PTHR46112:SF3">
    <property type="entry name" value="AMINOPEPTIDASE YPDF"/>
    <property type="match status" value="1"/>
</dbReference>
<dbReference type="InterPro" id="IPR036005">
    <property type="entry name" value="Creatinase/aminopeptidase-like"/>
</dbReference>
<keyword evidence="3" id="KW-0378">Hydrolase</keyword>
<dbReference type="KEGG" id="cle:Clole_1733"/>
<feature type="domain" description="Peptidase M24" evidence="4">
    <location>
        <begin position="136"/>
        <end position="343"/>
    </location>
</feature>
<evidence type="ECO:0000313" key="7">
    <source>
        <dbReference type="Proteomes" id="UP000008467"/>
    </source>
</evidence>
<dbReference type="GO" id="GO:0046872">
    <property type="term" value="F:metal ion binding"/>
    <property type="evidence" value="ECO:0007669"/>
    <property type="project" value="UniProtKB-KW"/>
</dbReference>